<dbReference type="EMBL" id="BK015240">
    <property type="protein sequence ID" value="DAD97418.1"/>
    <property type="molecule type" value="Genomic_DNA"/>
</dbReference>
<evidence type="ECO:0000256" key="1">
    <source>
        <dbReference type="SAM" id="Phobius"/>
    </source>
</evidence>
<feature type="transmembrane region" description="Helical" evidence="1">
    <location>
        <begin position="49"/>
        <end position="67"/>
    </location>
</feature>
<accession>A0A8S5NSY1</accession>
<name>A0A8S5NSY1_9CAUD</name>
<organism evidence="2">
    <name type="scientific">Siphoviridae sp. ct5zp6</name>
    <dbReference type="NCBI Taxonomy" id="2826296"/>
    <lineage>
        <taxon>Viruses</taxon>
        <taxon>Duplodnaviria</taxon>
        <taxon>Heunggongvirae</taxon>
        <taxon>Uroviricota</taxon>
        <taxon>Caudoviricetes</taxon>
    </lineage>
</organism>
<proteinExistence type="predicted"/>
<reference evidence="2" key="1">
    <citation type="journal article" date="2021" name="Proc. Natl. Acad. Sci. U.S.A.">
        <title>A Catalog of Tens of Thousands of Viruses from Human Metagenomes Reveals Hidden Associations with Chronic Diseases.</title>
        <authorList>
            <person name="Tisza M.J."/>
            <person name="Buck C.B."/>
        </authorList>
    </citation>
    <scope>NUCLEOTIDE SEQUENCE</scope>
    <source>
        <strain evidence="2">Ct5zp6</strain>
    </source>
</reference>
<keyword evidence="1" id="KW-1133">Transmembrane helix</keyword>
<sequence length="73" mass="8008">MKKRETETTEVTEETTGAGVIAPIVATAAAAFTFWWLGKYSTICERDIVGTAITVWCAVLIRVLMLVSKEEAE</sequence>
<feature type="transmembrane region" description="Helical" evidence="1">
    <location>
        <begin position="20"/>
        <end position="37"/>
    </location>
</feature>
<keyword evidence="1" id="KW-0812">Transmembrane</keyword>
<protein>
    <submittedName>
        <fullName evidence="2">Uncharacterized protein</fullName>
    </submittedName>
</protein>
<keyword evidence="1" id="KW-0472">Membrane</keyword>
<evidence type="ECO:0000313" key="2">
    <source>
        <dbReference type="EMBL" id="DAD97418.1"/>
    </source>
</evidence>